<name>A0A9P9J2T8_9HYPO</name>
<protein>
    <recommendedName>
        <fullName evidence="5">Secreted protein</fullName>
    </recommendedName>
</protein>
<keyword evidence="4" id="KW-1185">Reference proteome</keyword>
<evidence type="ECO:0000313" key="4">
    <source>
        <dbReference type="Proteomes" id="UP000717696"/>
    </source>
</evidence>
<evidence type="ECO:0000313" key="3">
    <source>
        <dbReference type="EMBL" id="KAH7141196.1"/>
    </source>
</evidence>
<dbReference type="AlphaFoldDB" id="A0A9P9J2T8"/>
<comment type="caution">
    <text evidence="3">The sequence shown here is derived from an EMBL/GenBank/DDBJ whole genome shotgun (WGS) entry which is preliminary data.</text>
</comment>
<feature type="signal peptide" evidence="2">
    <location>
        <begin position="1"/>
        <end position="19"/>
    </location>
</feature>
<evidence type="ECO:0008006" key="5">
    <source>
        <dbReference type="Google" id="ProtNLM"/>
    </source>
</evidence>
<keyword evidence="2" id="KW-0732">Signal</keyword>
<sequence length="88" mass="9979">MHPRLLLQLDVCLGPVVWCLTQRKHPPRRALGHFTLLKPQDSCAPWSIRHPSRRHRCLSRHLPVMRLPNPSSRPLSHAVVSASNEGGN</sequence>
<feature type="chain" id="PRO_5040239001" description="Secreted protein" evidence="2">
    <location>
        <begin position="20"/>
        <end position="88"/>
    </location>
</feature>
<evidence type="ECO:0000256" key="1">
    <source>
        <dbReference type="SAM" id="MobiDB-lite"/>
    </source>
</evidence>
<organism evidence="3 4">
    <name type="scientific">Dactylonectria estremocensis</name>
    <dbReference type="NCBI Taxonomy" id="1079267"/>
    <lineage>
        <taxon>Eukaryota</taxon>
        <taxon>Fungi</taxon>
        <taxon>Dikarya</taxon>
        <taxon>Ascomycota</taxon>
        <taxon>Pezizomycotina</taxon>
        <taxon>Sordariomycetes</taxon>
        <taxon>Hypocreomycetidae</taxon>
        <taxon>Hypocreales</taxon>
        <taxon>Nectriaceae</taxon>
        <taxon>Dactylonectria</taxon>
    </lineage>
</organism>
<dbReference type="EMBL" id="JAGMUU010000012">
    <property type="protein sequence ID" value="KAH7141196.1"/>
    <property type="molecule type" value="Genomic_DNA"/>
</dbReference>
<feature type="region of interest" description="Disordered" evidence="1">
    <location>
        <begin position="68"/>
        <end position="88"/>
    </location>
</feature>
<evidence type="ECO:0000256" key="2">
    <source>
        <dbReference type="SAM" id="SignalP"/>
    </source>
</evidence>
<gene>
    <name evidence="3" type="ORF">B0J13DRAFT_53043</name>
</gene>
<accession>A0A9P9J2T8</accession>
<reference evidence="3" key="1">
    <citation type="journal article" date="2021" name="Nat. Commun.">
        <title>Genetic determinants of endophytism in the Arabidopsis root mycobiome.</title>
        <authorList>
            <person name="Mesny F."/>
            <person name="Miyauchi S."/>
            <person name="Thiergart T."/>
            <person name="Pickel B."/>
            <person name="Atanasova L."/>
            <person name="Karlsson M."/>
            <person name="Huettel B."/>
            <person name="Barry K.W."/>
            <person name="Haridas S."/>
            <person name="Chen C."/>
            <person name="Bauer D."/>
            <person name="Andreopoulos W."/>
            <person name="Pangilinan J."/>
            <person name="LaButti K."/>
            <person name="Riley R."/>
            <person name="Lipzen A."/>
            <person name="Clum A."/>
            <person name="Drula E."/>
            <person name="Henrissat B."/>
            <person name="Kohler A."/>
            <person name="Grigoriev I.V."/>
            <person name="Martin F.M."/>
            <person name="Hacquard S."/>
        </authorList>
    </citation>
    <scope>NUCLEOTIDE SEQUENCE</scope>
    <source>
        <strain evidence="3">MPI-CAGE-AT-0021</strain>
    </source>
</reference>
<dbReference type="Proteomes" id="UP000717696">
    <property type="component" value="Unassembled WGS sequence"/>
</dbReference>
<proteinExistence type="predicted"/>